<dbReference type="EMBL" id="PDNA01000017">
    <property type="protein sequence ID" value="PGH26416.1"/>
    <property type="molecule type" value="Genomic_DNA"/>
</dbReference>
<evidence type="ECO:0000313" key="3">
    <source>
        <dbReference type="Proteomes" id="UP000224634"/>
    </source>
</evidence>
<organism evidence="2 3">
    <name type="scientific">Polytolypa hystricis (strain UAMH7299)</name>
    <dbReference type="NCBI Taxonomy" id="1447883"/>
    <lineage>
        <taxon>Eukaryota</taxon>
        <taxon>Fungi</taxon>
        <taxon>Dikarya</taxon>
        <taxon>Ascomycota</taxon>
        <taxon>Pezizomycotina</taxon>
        <taxon>Eurotiomycetes</taxon>
        <taxon>Eurotiomycetidae</taxon>
        <taxon>Onygenales</taxon>
        <taxon>Onygenales incertae sedis</taxon>
        <taxon>Polytolypa</taxon>
    </lineage>
</organism>
<name>A0A2B7YXN3_POLH7</name>
<dbReference type="Proteomes" id="UP000224634">
    <property type="component" value="Unassembled WGS sequence"/>
</dbReference>
<sequence>MAHYKLPRFVPVSIKKATLFRGKYWHEHVPSNIELRYLNGPSYHAYIPRVRHAFETRDRDTLWLSFTPGDLIKHTHAVWTRCLRRGKHVFQEALEQRGLDRDGRRLVLDDKGKVIEKQPGITGSLQITLGAGFPRATREEMLEQAGLILRHVQYIHYQHRQSGDIKPDETKKPQKERKSESQPTP</sequence>
<proteinExistence type="predicted"/>
<dbReference type="AlphaFoldDB" id="A0A2B7YXN3"/>
<feature type="compositionally biased region" description="Basic and acidic residues" evidence="1">
    <location>
        <begin position="161"/>
        <end position="185"/>
    </location>
</feature>
<accession>A0A2B7YXN3</accession>
<gene>
    <name evidence="2" type="ORF">AJ80_01914</name>
</gene>
<keyword evidence="3" id="KW-1185">Reference proteome</keyword>
<protein>
    <submittedName>
        <fullName evidence="2">Uncharacterized protein</fullName>
    </submittedName>
</protein>
<comment type="caution">
    <text evidence="2">The sequence shown here is derived from an EMBL/GenBank/DDBJ whole genome shotgun (WGS) entry which is preliminary data.</text>
</comment>
<evidence type="ECO:0000313" key="2">
    <source>
        <dbReference type="EMBL" id="PGH26416.1"/>
    </source>
</evidence>
<reference evidence="2 3" key="1">
    <citation type="submission" date="2017-10" db="EMBL/GenBank/DDBJ databases">
        <title>Comparative genomics in systemic dimorphic fungi from Ajellomycetaceae.</title>
        <authorList>
            <person name="Munoz J.F."/>
            <person name="Mcewen J.G."/>
            <person name="Clay O.K."/>
            <person name="Cuomo C.A."/>
        </authorList>
    </citation>
    <scope>NUCLEOTIDE SEQUENCE [LARGE SCALE GENOMIC DNA]</scope>
    <source>
        <strain evidence="2 3">UAMH7299</strain>
    </source>
</reference>
<evidence type="ECO:0000256" key="1">
    <source>
        <dbReference type="SAM" id="MobiDB-lite"/>
    </source>
</evidence>
<dbReference type="STRING" id="1447883.A0A2B7YXN3"/>
<feature type="region of interest" description="Disordered" evidence="1">
    <location>
        <begin position="159"/>
        <end position="185"/>
    </location>
</feature>